<organism evidence="7 8">
    <name type="scientific">Phlyctema vagabunda</name>
    <dbReference type="NCBI Taxonomy" id="108571"/>
    <lineage>
        <taxon>Eukaryota</taxon>
        <taxon>Fungi</taxon>
        <taxon>Dikarya</taxon>
        <taxon>Ascomycota</taxon>
        <taxon>Pezizomycotina</taxon>
        <taxon>Leotiomycetes</taxon>
        <taxon>Helotiales</taxon>
        <taxon>Dermateaceae</taxon>
        <taxon>Phlyctema</taxon>
    </lineage>
</organism>
<dbReference type="Gene3D" id="3.50.50.60">
    <property type="entry name" value="FAD/NAD(P)-binding domain"/>
    <property type="match status" value="1"/>
</dbReference>
<accession>A0ABR4PDF4</accession>
<dbReference type="SUPFAM" id="SSF51905">
    <property type="entry name" value="FAD/NAD(P)-binding domain"/>
    <property type="match status" value="1"/>
</dbReference>
<comment type="cofactor">
    <cofactor evidence="1">
        <name>FAD</name>
        <dbReference type="ChEBI" id="CHEBI:57692"/>
    </cofactor>
</comment>
<feature type="chain" id="PRO_5046854341" evidence="6">
    <location>
        <begin position="24"/>
        <end position="430"/>
    </location>
</feature>
<keyword evidence="2" id="KW-0285">Flavoprotein</keyword>
<dbReference type="PANTHER" id="PTHR47178:SF1">
    <property type="entry name" value="FAD-BINDING DOMAIN-CONTAINING PROTEIN-RELATED"/>
    <property type="match status" value="1"/>
</dbReference>
<dbReference type="InterPro" id="IPR036188">
    <property type="entry name" value="FAD/NAD-bd_sf"/>
</dbReference>
<evidence type="ECO:0000256" key="6">
    <source>
        <dbReference type="SAM" id="SignalP"/>
    </source>
</evidence>
<keyword evidence="8" id="KW-1185">Reference proteome</keyword>
<comment type="caution">
    <text evidence="7">The sequence shown here is derived from an EMBL/GenBank/DDBJ whole genome shotgun (WGS) entry which is preliminary data.</text>
</comment>
<reference evidence="7 8" key="1">
    <citation type="submission" date="2024-06" db="EMBL/GenBank/DDBJ databases">
        <title>Complete genome of Phlyctema vagabunda strain 19-DSS-EL-015.</title>
        <authorList>
            <person name="Fiorenzani C."/>
        </authorList>
    </citation>
    <scope>NUCLEOTIDE SEQUENCE [LARGE SCALE GENOMIC DNA]</scope>
    <source>
        <strain evidence="7 8">19-DSS-EL-015</strain>
    </source>
</reference>
<keyword evidence="5" id="KW-0503">Monooxygenase</keyword>
<protein>
    <submittedName>
        <fullName evidence="7">FAD binding domain-containing protein</fullName>
    </submittedName>
</protein>
<evidence type="ECO:0000256" key="1">
    <source>
        <dbReference type="ARBA" id="ARBA00001974"/>
    </source>
</evidence>
<evidence type="ECO:0000256" key="2">
    <source>
        <dbReference type="ARBA" id="ARBA00022630"/>
    </source>
</evidence>
<evidence type="ECO:0000256" key="5">
    <source>
        <dbReference type="ARBA" id="ARBA00023033"/>
    </source>
</evidence>
<evidence type="ECO:0000256" key="4">
    <source>
        <dbReference type="ARBA" id="ARBA00023002"/>
    </source>
</evidence>
<proteinExistence type="predicted"/>
<dbReference type="Proteomes" id="UP001629113">
    <property type="component" value="Unassembled WGS sequence"/>
</dbReference>
<dbReference type="PRINTS" id="PR00420">
    <property type="entry name" value="RNGMNOXGNASE"/>
</dbReference>
<keyword evidence="3" id="KW-0274">FAD</keyword>
<keyword evidence="6" id="KW-0732">Signal</keyword>
<gene>
    <name evidence="7" type="ORF">PVAG01_07795</name>
</gene>
<evidence type="ECO:0000313" key="8">
    <source>
        <dbReference type="Proteomes" id="UP001629113"/>
    </source>
</evidence>
<dbReference type="EMBL" id="JBFCZG010000006">
    <property type="protein sequence ID" value="KAL3421350.1"/>
    <property type="molecule type" value="Genomic_DNA"/>
</dbReference>
<evidence type="ECO:0000313" key="7">
    <source>
        <dbReference type="EMBL" id="KAL3421350.1"/>
    </source>
</evidence>
<name>A0ABR4PDF4_9HELO</name>
<dbReference type="PANTHER" id="PTHR47178">
    <property type="entry name" value="MONOOXYGENASE, FAD-BINDING"/>
    <property type="match status" value="1"/>
</dbReference>
<keyword evidence="4" id="KW-0560">Oxidoreductase</keyword>
<sequence>MAEQSTPPHVLIIGAGITGLTLAQALCKRNQADPSRPPITFSIFERDDHPLARGKGWALTLHWALEQFTSLIPQNLIDRLPEAYVDQDAMAKKEMGSFRLYNLQTGRDDFMTPPGDSPRNRFAREKLRRLLMDSLDIQWSKSLVRIQYPDSSNVIAEFSDGTTATGTIIIGCDGSRSQVRRVLCPATYSNSVLPIRMMGATVPYSASKCKKFQDMDRYFFQCCDPATDGFMFFSFLQVPTSEEQEARGGELPLTCQVITSWPYRPGFLGKDEPSNPPEGTAAQLAWMKKMSAGWIEPFKEIVQDMPGSAEVKVISLEDWPPVKGAWDNHGGRVTLIGDAAHAMTMYRGEAANHGIADIRVLLEQILPENQTSDKPFILRDQVDKYESEMIERTNPAVLRSRQACLDAHNYPAVTNQSPLIARRVIVVEKS</sequence>
<feature type="signal peptide" evidence="6">
    <location>
        <begin position="1"/>
        <end position="23"/>
    </location>
</feature>
<evidence type="ECO:0000256" key="3">
    <source>
        <dbReference type="ARBA" id="ARBA00022827"/>
    </source>
</evidence>